<evidence type="ECO:0000256" key="8">
    <source>
        <dbReference type="ARBA" id="ARBA00023242"/>
    </source>
</evidence>
<name>A0A915LIE4_MELJA</name>
<dbReference type="Gene3D" id="3.30.460.10">
    <property type="entry name" value="Beta Polymerase, domain 2"/>
    <property type="match status" value="1"/>
</dbReference>
<comment type="subcellular location">
    <subcellularLocation>
        <location evidence="1">Nucleus</location>
    </subcellularLocation>
</comment>
<accession>A0A915LIE4</accession>
<keyword evidence="6" id="KW-0547">Nucleotide-binding</keyword>
<dbReference type="GO" id="GO:0005524">
    <property type="term" value="F:ATP binding"/>
    <property type="evidence" value="ECO:0007669"/>
    <property type="project" value="UniProtKB-KW"/>
</dbReference>
<dbReference type="InterPro" id="IPR002934">
    <property type="entry name" value="Polymerase_NTP_transf_dom"/>
</dbReference>
<comment type="similarity">
    <text evidence="2">Belongs to the poly(A) polymerase family.</text>
</comment>
<keyword evidence="4" id="KW-0507">mRNA processing</keyword>
<dbReference type="Gene3D" id="1.10.1410.10">
    <property type="match status" value="1"/>
</dbReference>
<evidence type="ECO:0000313" key="14">
    <source>
        <dbReference type="Proteomes" id="UP000887561"/>
    </source>
</evidence>
<reference evidence="15" key="1">
    <citation type="submission" date="2022-11" db="UniProtKB">
        <authorList>
            <consortium name="WormBaseParasite"/>
        </authorList>
    </citation>
    <scope>IDENTIFICATION</scope>
</reference>
<evidence type="ECO:0000259" key="12">
    <source>
        <dbReference type="Pfam" id="PF01909"/>
    </source>
</evidence>
<dbReference type="WBParaSite" id="scaffold11516_cov245.g15648">
    <property type="protein sequence ID" value="scaffold11516_cov245.g15648"/>
    <property type="gene ID" value="scaffold11516_cov245.g15648"/>
</dbReference>
<comment type="catalytic activity">
    <reaction evidence="9">
        <text>RNA(n) + ATP = RNA(n)-3'-adenine ribonucleotide + diphosphate</text>
        <dbReference type="Rhea" id="RHEA:11332"/>
        <dbReference type="Rhea" id="RHEA-COMP:14527"/>
        <dbReference type="Rhea" id="RHEA-COMP:17347"/>
        <dbReference type="ChEBI" id="CHEBI:30616"/>
        <dbReference type="ChEBI" id="CHEBI:33019"/>
        <dbReference type="ChEBI" id="CHEBI:140395"/>
        <dbReference type="ChEBI" id="CHEBI:173115"/>
        <dbReference type="EC" id="2.7.7.19"/>
    </reaction>
</comment>
<dbReference type="Proteomes" id="UP000887561">
    <property type="component" value="Unplaced"/>
</dbReference>
<dbReference type="EC" id="2.7.7.19" evidence="3"/>
<evidence type="ECO:0000256" key="1">
    <source>
        <dbReference type="ARBA" id="ARBA00004123"/>
    </source>
</evidence>
<sequence>MEEKDKGNDFEGKIGQVMDELEKRGFMREDDRGRKLEEGKVLTKEEKSLKVDDKERVVVGDRECKIEVEGEGRNMKYKEARMKEKGRVMEIEEGRMEEEENGRAKEEEEEKANGGIKKDEEERKVKAKGRVTEDKLGRLQTEEDYKIIIGGSTFLETAGPDSDLDIIFIFPQKCLCPQQNVSENCEKCQRNGNIRFCAEHDQFFGSNVQSLATYLKNEIYNVETIEEFEFKGYSMSGTYINSIGNARVPILSISIAEVEIDIMAAPIPYNNIPENFDPTNIANEEIVDKNKKILNELIDGMIKQNDQFYNKSILVLTGKQIYSNVFGYLSGTILILMTAKINLLYSTGDLTYLLQQFFKVFSEWSYVCFQCLLNALIVFLYVSIN</sequence>
<feature type="domain" description="Polymerase nucleotidyl transferase" evidence="12">
    <location>
        <begin position="139"/>
        <end position="173"/>
    </location>
</feature>
<keyword evidence="7" id="KW-0067">ATP-binding</keyword>
<evidence type="ECO:0000256" key="11">
    <source>
        <dbReference type="SAM" id="Phobius"/>
    </source>
</evidence>
<evidence type="ECO:0000259" key="13">
    <source>
        <dbReference type="Pfam" id="PF04928"/>
    </source>
</evidence>
<proteinExistence type="inferred from homology"/>
<keyword evidence="11" id="KW-0472">Membrane</keyword>
<feature type="domain" description="Poly(A) polymerase central" evidence="13">
    <location>
        <begin position="319"/>
        <end position="367"/>
    </location>
</feature>
<feature type="transmembrane region" description="Helical" evidence="11">
    <location>
        <begin position="364"/>
        <end position="384"/>
    </location>
</feature>
<evidence type="ECO:0000256" key="7">
    <source>
        <dbReference type="ARBA" id="ARBA00022840"/>
    </source>
</evidence>
<organism evidence="14 15">
    <name type="scientific">Meloidogyne javanica</name>
    <name type="common">Root-knot nematode worm</name>
    <dbReference type="NCBI Taxonomy" id="6303"/>
    <lineage>
        <taxon>Eukaryota</taxon>
        <taxon>Metazoa</taxon>
        <taxon>Ecdysozoa</taxon>
        <taxon>Nematoda</taxon>
        <taxon>Chromadorea</taxon>
        <taxon>Rhabditida</taxon>
        <taxon>Tylenchina</taxon>
        <taxon>Tylenchomorpha</taxon>
        <taxon>Tylenchoidea</taxon>
        <taxon>Meloidogynidae</taxon>
        <taxon>Meloidogyninae</taxon>
        <taxon>Meloidogyne</taxon>
        <taxon>Meloidogyne incognita group</taxon>
    </lineage>
</organism>
<feature type="region of interest" description="Disordered" evidence="10">
    <location>
        <begin position="94"/>
        <end position="121"/>
    </location>
</feature>
<dbReference type="AlphaFoldDB" id="A0A915LIE4"/>
<keyword evidence="5" id="KW-0808">Transferase</keyword>
<evidence type="ECO:0000256" key="2">
    <source>
        <dbReference type="ARBA" id="ARBA00010912"/>
    </source>
</evidence>
<evidence type="ECO:0000256" key="5">
    <source>
        <dbReference type="ARBA" id="ARBA00022679"/>
    </source>
</evidence>
<dbReference type="SUPFAM" id="SSF81301">
    <property type="entry name" value="Nucleotidyltransferase"/>
    <property type="match status" value="1"/>
</dbReference>
<feature type="transmembrane region" description="Helical" evidence="11">
    <location>
        <begin position="321"/>
        <end position="344"/>
    </location>
</feature>
<evidence type="ECO:0000256" key="3">
    <source>
        <dbReference type="ARBA" id="ARBA00012388"/>
    </source>
</evidence>
<keyword evidence="8" id="KW-0539">Nucleus</keyword>
<dbReference type="SUPFAM" id="SSF81631">
    <property type="entry name" value="PAP/OAS1 substrate-binding domain"/>
    <property type="match status" value="1"/>
</dbReference>
<evidence type="ECO:0000256" key="6">
    <source>
        <dbReference type="ARBA" id="ARBA00022741"/>
    </source>
</evidence>
<dbReference type="InterPro" id="IPR043519">
    <property type="entry name" value="NT_sf"/>
</dbReference>
<dbReference type="GO" id="GO:0006397">
    <property type="term" value="P:mRNA processing"/>
    <property type="evidence" value="ECO:0007669"/>
    <property type="project" value="UniProtKB-KW"/>
</dbReference>
<dbReference type="PANTHER" id="PTHR10682:SF10">
    <property type="entry name" value="POLYNUCLEOTIDE ADENYLYLTRANSFERASE"/>
    <property type="match status" value="1"/>
</dbReference>
<dbReference type="InterPro" id="IPR007012">
    <property type="entry name" value="PolA_pol_cen_dom"/>
</dbReference>
<feature type="region of interest" description="Disordered" evidence="10">
    <location>
        <begin position="1"/>
        <end position="26"/>
    </location>
</feature>
<dbReference type="Pfam" id="PF01909">
    <property type="entry name" value="NTP_transf_2"/>
    <property type="match status" value="1"/>
</dbReference>
<keyword evidence="11" id="KW-1133">Transmembrane helix</keyword>
<dbReference type="GO" id="GO:0005634">
    <property type="term" value="C:nucleus"/>
    <property type="evidence" value="ECO:0007669"/>
    <property type="project" value="UniProtKB-SubCell"/>
</dbReference>
<evidence type="ECO:0000256" key="10">
    <source>
        <dbReference type="SAM" id="MobiDB-lite"/>
    </source>
</evidence>
<dbReference type="Pfam" id="PF04928">
    <property type="entry name" value="PAP_central"/>
    <property type="match status" value="1"/>
</dbReference>
<feature type="compositionally biased region" description="Basic and acidic residues" evidence="10">
    <location>
        <begin position="1"/>
        <end position="12"/>
    </location>
</feature>
<dbReference type="GO" id="GO:1990817">
    <property type="term" value="F:poly(A) RNA polymerase activity"/>
    <property type="evidence" value="ECO:0007669"/>
    <property type="project" value="UniProtKB-EC"/>
</dbReference>
<evidence type="ECO:0000256" key="9">
    <source>
        <dbReference type="ARBA" id="ARBA00048830"/>
    </source>
</evidence>
<protein>
    <recommendedName>
        <fullName evidence="3">polynucleotide adenylyltransferase</fullName>
        <ecNumber evidence="3">2.7.7.19</ecNumber>
    </recommendedName>
</protein>
<evidence type="ECO:0000313" key="15">
    <source>
        <dbReference type="WBParaSite" id="scaffold11516_cov245.g15648"/>
    </source>
</evidence>
<dbReference type="PANTHER" id="PTHR10682">
    <property type="entry name" value="POLY A POLYMERASE"/>
    <property type="match status" value="1"/>
</dbReference>
<evidence type="ECO:0000256" key="4">
    <source>
        <dbReference type="ARBA" id="ARBA00022664"/>
    </source>
</evidence>
<keyword evidence="11" id="KW-0812">Transmembrane</keyword>
<keyword evidence="14" id="KW-1185">Reference proteome</keyword>